<evidence type="ECO:0000313" key="14">
    <source>
        <dbReference type="EMBL" id="ONH69504.1"/>
    </source>
</evidence>
<evidence type="ECO:0000256" key="10">
    <source>
        <dbReference type="RuleBase" id="RU365075"/>
    </source>
</evidence>
<comment type="function">
    <text evidence="10">Acts as component of the peripheral membrane COG complex that is involved in intra-Golgi protein trafficking. COG is located at the cis-Golgi, and regulates tethering of retrograde intra-Golgi vesicles and possibly a number of other membrane trafficking events.</text>
</comment>
<evidence type="ECO:0000256" key="6">
    <source>
        <dbReference type="ARBA" id="ARBA00023034"/>
    </source>
</evidence>
<feature type="domain" description="Conserved Oligomeric Golgi complex subunit 6 C-terminal" evidence="12">
    <location>
        <begin position="295"/>
        <end position="792"/>
    </location>
</feature>
<evidence type="ECO:0000313" key="15">
    <source>
        <dbReference type="Proteomes" id="UP000189513"/>
    </source>
</evidence>
<feature type="domain" description="Conserved oligomeric complex COG6 N-terminal" evidence="11">
    <location>
        <begin position="166"/>
        <end position="263"/>
    </location>
</feature>
<keyword evidence="5 10" id="KW-0653">Protein transport</keyword>
<keyword evidence="7 10" id="KW-0472">Membrane</keyword>
<dbReference type="EMBL" id="LK052887">
    <property type="protein sequence ID" value="CDR38660.1"/>
    <property type="molecule type" value="Genomic_DNA"/>
</dbReference>
<dbReference type="PANTHER" id="PTHR21506">
    <property type="entry name" value="COMPONENT OF OLIGOMERIC GOLGI COMPLEX 6"/>
    <property type="match status" value="1"/>
</dbReference>
<dbReference type="STRING" id="36022.A0A061AV93"/>
<dbReference type="VEuPathDB" id="FungiDB:BON22_0151"/>
<comment type="subunit">
    <text evidence="10">Component of the conserved oligomeric Golgi complex.</text>
</comment>
<evidence type="ECO:0000256" key="9">
    <source>
        <dbReference type="ARBA" id="ARBA00043873"/>
    </source>
</evidence>
<dbReference type="InterPro" id="IPR010490">
    <property type="entry name" value="COG6"/>
</dbReference>
<accession>A0A061AV93</accession>
<evidence type="ECO:0000256" key="3">
    <source>
        <dbReference type="ARBA" id="ARBA00020973"/>
    </source>
</evidence>
<comment type="subcellular location">
    <subcellularLocation>
        <location evidence="1 10">Golgi apparatus membrane</location>
        <topology evidence="1 10">Peripheral membrane protein</topology>
    </subcellularLocation>
</comment>
<dbReference type="GO" id="GO:0006891">
    <property type="term" value="P:intra-Golgi vesicle-mediated transport"/>
    <property type="evidence" value="ECO:0007669"/>
    <property type="project" value="UniProtKB-UniRule"/>
</dbReference>
<dbReference type="EMBL" id="MPUK01000001">
    <property type="protein sequence ID" value="ONH69504.1"/>
    <property type="molecule type" value="Genomic_DNA"/>
</dbReference>
<dbReference type="GO" id="GO:0000139">
    <property type="term" value="C:Golgi membrane"/>
    <property type="evidence" value="ECO:0007669"/>
    <property type="project" value="UniProtKB-SubCell"/>
</dbReference>
<evidence type="ECO:0000256" key="1">
    <source>
        <dbReference type="ARBA" id="ARBA00004395"/>
    </source>
</evidence>
<dbReference type="PANTHER" id="PTHR21506:SF0">
    <property type="entry name" value="CONSERVED OLIGOMERIC GOLGI COMPLEX SUBUNIT 6"/>
    <property type="match status" value="1"/>
</dbReference>
<evidence type="ECO:0000259" key="11">
    <source>
        <dbReference type="Pfam" id="PF06419"/>
    </source>
</evidence>
<dbReference type="InterPro" id="IPR048369">
    <property type="entry name" value="COG6_C"/>
</dbReference>
<comment type="function">
    <text evidence="9">Acts as a component of the peripheral membrane COG complex that is involved in intra-Golgi protein trafficking. COG is located at the cis-Golgi, and regulates tethering of retrograde intra-Golgi vesicles and possibly a number of other membrane trafficking events.</text>
</comment>
<dbReference type="Pfam" id="PF06419">
    <property type="entry name" value="COG6_N"/>
    <property type="match status" value="1"/>
</dbReference>
<dbReference type="InterPro" id="IPR048368">
    <property type="entry name" value="COG6_N"/>
</dbReference>
<dbReference type="SMART" id="SM01087">
    <property type="entry name" value="COG6"/>
    <property type="match status" value="1"/>
</dbReference>
<evidence type="ECO:0000256" key="4">
    <source>
        <dbReference type="ARBA" id="ARBA00022448"/>
    </source>
</evidence>
<name>A0A061AV93_CYBFA</name>
<dbReference type="Pfam" id="PF20653">
    <property type="entry name" value="COG6_C"/>
    <property type="match status" value="1"/>
</dbReference>
<protein>
    <recommendedName>
        <fullName evidence="3 10">Conserved oligomeric Golgi complex subunit 6</fullName>
        <shortName evidence="10">COG complex subunit 6</shortName>
    </recommendedName>
    <alternativeName>
        <fullName evidence="8 10">Component of oligomeric Golgi complex 6</fullName>
    </alternativeName>
</protein>
<proteinExistence type="inferred from homology"/>
<evidence type="ECO:0000259" key="12">
    <source>
        <dbReference type="Pfam" id="PF20653"/>
    </source>
</evidence>
<organism evidence="13">
    <name type="scientific">Cyberlindnera fabianii</name>
    <name type="common">Yeast</name>
    <name type="synonym">Hansenula fabianii</name>
    <dbReference type="NCBI Taxonomy" id="36022"/>
    <lineage>
        <taxon>Eukaryota</taxon>
        <taxon>Fungi</taxon>
        <taxon>Dikarya</taxon>
        <taxon>Ascomycota</taxon>
        <taxon>Saccharomycotina</taxon>
        <taxon>Saccharomycetes</taxon>
        <taxon>Phaffomycetales</taxon>
        <taxon>Phaffomycetaceae</taxon>
        <taxon>Cyberlindnera</taxon>
    </lineage>
</organism>
<dbReference type="OrthoDB" id="272987at2759"/>
<evidence type="ECO:0000313" key="13">
    <source>
        <dbReference type="EMBL" id="CDR38660.1"/>
    </source>
</evidence>
<evidence type="ECO:0000256" key="2">
    <source>
        <dbReference type="ARBA" id="ARBA00011023"/>
    </source>
</evidence>
<keyword evidence="15" id="KW-1185">Reference proteome</keyword>
<sequence>MDFIDFDTYDTGSNNDAAITSLPEPAPPLLLPINTNLTSKFKGLSLLRNSNADENAIKEDGQQTTVNNTTQTAEKYAKLSLKLFEEPVADTNLLSGLPASKSTLNDHFTTQNTARPDSILSTKLANVLNNYGTNESGLRDALSIIQQKSDLDLQGLIRSDMLGSIHRRSFRSDIESGLLKEHTAVLREFQPVVQKVESLGQKITKLNELNTAVNDNHAIDPTVLKKIEDLSTKKNLLVLKKSILQSFKKNFTLTQYEEHYLSNEDISIEYFQILHKCKTIHTNCSILLTLDNPVLGVKIMEKMSKFLDLSYQRISFFVSTQLELAMSDGTRYNSSKNPPQDLRLMKISFFYLANNLKYFDDITTKLVTSRSKTIVDDFMYQSNNADSFDNSRPIILSAHDPIRYIGDILAFVHSTIVNEIELISSLFQISQDSEEPEYERSEFEEHLIKMENLEDVNRSLKVTIERILGALSRPLKVRTEQIIRSEKRLDVLQKIFGLLDLYKVMFVKQLGKDSECSLLETLDSLKSLCTEKVFGVLKERLTIVEKMLATEEWALDDDSLLAPDWLREWLDESLLLFGDGSSSEEKPMALTDERFSDLCCLLIEKPSELYNKQAKTLKGDKVSSLIYRLNCLDLVTYKIVTISQLSETQEKVQTTIKELEETLTTEQFNLLLKDAGLDIHQQLIQLVFPLEQIQDDDDYFMYSSLIENKLFGKAKLLEIDTQLHEFLPTALVDIQQAVFKISSPSIANDVITGSSGKFLKLYEVFYKIVKMLYEDDPDTILNFTAYDVSTLLGVEDVYRRSPTITS</sequence>
<dbReference type="GO" id="GO:0015031">
    <property type="term" value="P:protein transport"/>
    <property type="evidence" value="ECO:0007669"/>
    <property type="project" value="UniProtKB-KW"/>
</dbReference>
<evidence type="ECO:0000256" key="8">
    <source>
        <dbReference type="ARBA" id="ARBA00031348"/>
    </source>
</evidence>
<gene>
    <name evidence="14" type="ORF">BON22_0151</name>
    <name evidence="13" type="ORF">CYFA0S_02e04236g</name>
</gene>
<evidence type="ECO:0000256" key="5">
    <source>
        <dbReference type="ARBA" id="ARBA00022927"/>
    </source>
</evidence>
<evidence type="ECO:0000256" key="7">
    <source>
        <dbReference type="ARBA" id="ARBA00023136"/>
    </source>
</evidence>
<reference evidence="13" key="1">
    <citation type="journal article" date="2014" name="Genome Announc.">
        <title>Genome sequence of the yeast Cyberlindnera fabianii (Hansenula fabianii).</title>
        <authorList>
            <person name="Freel K.C."/>
            <person name="Sarilar V."/>
            <person name="Neuveglise C."/>
            <person name="Devillers H."/>
            <person name="Friedrich A."/>
            <person name="Schacherer J."/>
        </authorList>
    </citation>
    <scope>NUCLEOTIDE SEQUENCE</scope>
    <source>
        <strain evidence="13">YJS4271</strain>
    </source>
</reference>
<dbReference type="Proteomes" id="UP000189513">
    <property type="component" value="Unassembled WGS sequence"/>
</dbReference>
<dbReference type="AlphaFoldDB" id="A0A061AV93"/>
<reference evidence="15" key="2">
    <citation type="journal article" date="2017" name="Genome Announc.">
        <title>Genome sequences of Cyberlindnera fabianii 65, Pichia kudriavzevii 129, and Saccharomyces cerevisiae 131 isolated from fermented masau fruits in Zimbabwe.</title>
        <authorList>
            <person name="van Rijswijck I.M.H."/>
            <person name="Derks M.F.L."/>
            <person name="Abee T."/>
            <person name="de Ridder D."/>
            <person name="Smid E.J."/>
        </authorList>
    </citation>
    <scope>NUCLEOTIDE SEQUENCE [LARGE SCALE GENOMIC DNA]</scope>
    <source>
        <strain evidence="15">65</strain>
    </source>
</reference>
<dbReference type="GO" id="GO:0017119">
    <property type="term" value="C:Golgi transport complex"/>
    <property type="evidence" value="ECO:0007669"/>
    <property type="project" value="UniProtKB-UniRule"/>
</dbReference>
<keyword evidence="6 10" id="KW-0333">Golgi apparatus</keyword>
<dbReference type="OMA" id="IINMICP"/>
<reference evidence="14" key="3">
    <citation type="submission" date="2017-01" db="EMBL/GenBank/DDBJ databases">
        <authorList>
            <person name="Mah S.A."/>
            <person name="Swanson W.J."/>
            <person name="Moy G.W."/>
            <person name="Vacquier V.D."/>
        </authorList>
    </citation>
    <scope>NUCLEOTIDE SEQUENCE [LARGE SCALE GENOMIC DNA]</scope>
    <source>
        <strain evidence="14">65</strain>
    </source>
</reference>
<comment type="similarity">
    <text evidence="2 10">Belongs to the COG6 family.</text>
</comment>
<keyword evidence="4 10" id="KW-0813">Transport</keyword>